<dbReference type="InterPro" id="IPR007219">
    <property type="entry name" value="XnlR_reg_dom"/>
</dbReference>
<keyword evidence="3" id="KW-0805">Transcription regulation</keyword>
<dbReference type="Proteomes" id="UP001174694">
    <property type="component" value="Unassembled WGS sequence"/>
</dbReference>
<dbReference type="GO" id="GO:0000981">
    <property type="term" value="F:DNA-binding transcription factor activity, RNA polymerase II-specific"/>
    <property type="evidence" value="ECO:0007669"/>
    <property type="project" value="InterPro"/>
</dbReference>
<dbReference type="GO" id="GO:0006351">
    <property type="term" value="P:DNA-templated transcription"/>
    <property type="evidence" value="ECO:0007669"/>
    <property type="project" value="InterPro"/>
</dbReference>
<evidence type="ECO:0000256" key="1">
    <source>
        <dbReference type="ARBA" id="ARBA00004123"/>
    </source>
</evidence>
<evidence type="ECO:0000313" key="8">
    <source>
        <dbReference type="Proteomes" id="UP001174694"/>
    </source>
</evidence>
<gene>
    <name evidence="7" type="ORF">NKR23_g2693</name>
</gene>
<evidence type="ECO:0000259" key="6">
    <source>
        <dbReference type="Pfam" id="PF04082"/>
    </source>
</evidence>
<dbReference type="GO" id="GO:0003677">
    <property type="term" value="F:DNA binding"/>
    <property type="evidence" value="ECO:0007669"/>
    <property type="project" value="InterPro"/>
</dbReference>
<keyword evidence="5" id="KW-0539">Nucleus</keyword>
<name>A0AA38RN45_9PEZI</name>
<dbReference type="AlphaFoldDB" id="A0AA38RN45"/>
<comment type="caution">
    <text evidence="7">The sequence shown here is derived from an EMBL/GenBank/DDBJ whole genome shotgun (WGS) entry which is preliminary data.</text>
</comment>
<evidence type="ECO:0000256" key="3">
    <source>
        <dbReference type="ARBA" id="ARBA00023015"/>
    </source>
</evidence>
<proteinExistence type="predicted"/>
<dbReference type="EMBL" id="JANBVO010000005">
    <property type="protein sequence ID" value="KAJ9151782.1"/>
    <property type="molecule type" value="Genomic_DNA"/>
</dbReference>
<reference evidence="7" key="1">
    <citation type="submission" date="2022-07" db="EMBL/GenBank/DDBJ databases">
        <title>Fungi with potential for degradation of polypropylene.</title>
        <authorList>
            <person name="Gostincar C."/>
        </authorList>
    </citation>
    <scope>NUCLEOTIDE SEQUENCE</scope>
    <source>
        <strain evidence="7">EXF-13308</strain>
    </source>
</reference>
<dbReference type="PANTHER" id="PTHR47338">
    <property type="entry name" value="ZN(II)2CYS6 TRANSCRIPTION FACTOR (EUROFUNG)-RELATED"/>
    <property type="match status" value="1"/>
</dbReference>
<dbReference type="PANTHER" id="PTHR47338:SF20">
    <property type="entry name" value="ZN(II)2CYS6 TRANSCRIPTION FACTOR (EUROFUNG)"/>
    <property type="match status" value="1"/>
</dbReference>
<dbReference type="GO" id="GO:0008270">
    <property type="term" value="F:zinc ion binding"/>
    <property type="evidence" value="ECO:0007669"/>
    <property type="project" value="InterPro"/>
</dbReference>
<evidence type="ECO:0000313" key="7">
    <source>
        <dbReference type="EMBL" id="KAJ9151782.1"/>
    </source>
</evidence>
<keyword evidence="8" id="KW-1185">Reference proteome</keyword>
<dbReference type="CDD" id="cd12148">
    <property type="entry name" value="fungal_TF_MHR"/>
    <property type="match status" value="1"/>
</dbReference>
<keyword evidence="4" id="KW-0804">Transcription</keyword>
<organism evidence="7 8">
    <name type="scientific">Pleurostoma richardsiae</name>
    <dbReference type="NCBI Taxonomy" id="41990"/>
    <lineage>
        <taxon>Eukaryota</taxon>
        <taxon>Fungi</taxon>
        <taxon>Dikarya</taxon>
        <taxon>Ascomycota</taxon>
        <taxon>Pezizomycotina</taxon>
        <taxon>Sordariomycetes</taxon>
        <taxon>Sordariomycetidae</taxon>
        <taxon>Calosphaeriales</taxon>
        <taxon>Pleurostomataceae</taxon>
        <taxon>Pleurostoma</taxon>
    </lineage>
</organism>
<evidence type="ECO:0000256" key="5">
    <source>
        <dbReference type="ARBA" id="ARBA00023242"/>
    </source>
</evidence>
<dbReference type="GO" id="GO:0005634">
    <property type="term" value="C:nucleus"/>
    <property type="evidence" value="ECO:0007669"/>
    <property type="project" value="UniProtKB-SubCell"/>
</dbReference>
<protein>
    <submittedName>
        <fullName evidence="7">Oleate activated transcription factor 3</fullName>
    </submittedName>
</protein>
<feature type="domain" description="Xylanolytic transcriptional activator regulatory" evidence="6">
    <location>
        <begin position="95"/>
        <end position="280"/>
    </location>
</feature>
<dbReference type="Pfam" id="PF04082">
    <property type="entry name" value="Fungal_trans"/>
    <property type="match status" value="1"/>
</dbReference>
<comment type="subcellular location">
    <subcellularLocation>
        <location evidence="1">Nucleus</location>
    </subcellularLocation>
</comment>
<sequence length="487" mass="54171">MAFSLEFCQHEGDPNVSSESGRSAQQDYDQSFATLAATNPFSLDPFLESRVGSTICLNPVLFHSLETTEDIHHFIFRSLTQIIGSRSSVESVARYYFGTVNTWFTVVEKVNFDDRLEQLWSEPSAELALLLLSMLLVVRTPGDTPGYSMQNGLYYSIKSMFSLVETKVTLSAMLLQANLLIALYELCHLMPQQAFMTIGACTQMTRAFGWHDASFWAEDRQVLYPEKLKCCSLLWWAIVFLDCGLSVEEHGYPLTTQGASFQIPLPEHFDPLLQPSTASQYGGHETGGLFRFADEGSDRIDTAVWPEAKSASFLLQVMQHSKAPTMSRDELSDAITAYARHIVSRPWKHGGRGGALGVAYIAIIRLNYPQIPHGPFSPSSINVTDRRAVENVMPVITSIVNIAQMIISTAQYPYLDPLVPACGYCAYLAAMTLISLGDTVIHDPEWAGKVQILLQCLEIFSKRWIVAGKHINAINIALHSRLSPTQV</sequence>
<keyword evidence="2" id="KW-0479">Metal-binding</keyword>
<evidence type="ECO:0000256" key="4">
    <source>
        <dbReference type="ARBA" id="ARBA00023163"/>
    </source>
</evidence>
<accession>A0AA38RN45</accession>
<evidence type="ECO:0000256" key="2">
    <source>
        <dbReference type="ARBA" id="ARBA00022723"/>
    </source>
</evidence>
<dbReference type="InterPro" id="IPR050815">
    <property type="entry name" value="TF_fung"/>
</dbReference>